<feature type="transmembrane region" description="Helical" evidence="1">
    <location>
        <begin position="115"/>
        <end position="133"/>
    </location>
</feature>
<evidence type="ECO:0000313" key="2">
    <source>
        <dbReference type="EMBL" id="RMW54829.1"/>
    </source>
</evidence>
<evidence type="ECO:0000313" key="3">
    <source>
        <dbReference type="Proteomes" id="UP000281061"/>
    </source>
</evidence>
<dbReference type="EMBL" id="RDCL01000052">
    <property type="protein sequence ID" value="RMW54829.1"/>
    <property type="molecule type" value="Genomic_DNA"/>
</dbReference>
<keyword evidence="1" id="KW-0472">Membrane</keyword>
<feature type="transmembrane region" description="Helical" evidence="1">
    <location>
        <begin position="145"/>
        <end position="163"/>
    </location>
</feature>
<dbReference type="PANTHER" id="PTHR36840">
    <property type="entry name" value="BLL5714 PROTEIN"/>
    <property type="match status" value="1"/>
</dbReference>
<proteinExistence type="predicted"/>
<feature type="transmembrane region" description="Helical" evidence="1">
    <location>
        <begin position="271"/>
        <end position="297"/>
    </location>
</feature>
<feature type="transmembrane region" description="Helical" evidence="1">
    <location>
        <begin position="48"/>
        <end position="69"/>
    </location>
</feature>
<feature type="transmembrane region" description="Helical" evidence="1">
    <location>
        <begin position="169"/>
        <end position="190"/>
    </location>
</feature>
<dbReference type="Proteomes" id="UP000281061">
    <property type="component" value="Unassembled WGS sequence"/>
</dbReference>
<feature type="transmembrane region" description="Helical" evidence="1">
    <location>
        <begin position="211"/>
        <end position="231"/>
    </location>
</feature>
<sequence length="385" mass="43023">MMTVFNFLGRPRTIDDQIDGRKISWLELFYDLIFAVVFSRITDGLVEHLSWTTILNATLIFWWFLWGWSETSGYFDNHGNGSILNVIIINVQMIFTGIGAIFIPEALHGNYTHLTIAFLLIELMLAAVWFGIAHYDRIHGSASRVWANVHLVSAGLLIISQFTPNRWSIAIIVLALIFNLGDVFFANPNLEREYQQTNMTHVVKDSLIERYGLMTMIALGEIIAGLYEAVAESGQSVALSQFIICIILIALVSGSYYLILGELHITLSSSIKVIMTSWLFILDIFLIFGMGIALHLALDEATLTLKLAFSGLLFGSLLVMWAIEKIAVSGRGTGLSGILVILLTLLLLVAVAWLPMMWMLVAVDCIMGLVIVHERYLAHRDVITK</sequence>
<dbReference type="Pfam" id="PF06772">
    <property type="entry name" value="LtrA"/>
    <property type="match status" value="1"/>
</dbReference>
<feature type="transmembrane region" description="Helical" evidence="1">
    <location>
        <begin position="303"/>
        <end position="323"/>
    </location>
</feature>
<feature type="transmembrane region" description="Helical" evidence="1">
    <location>
        <begin position="335"/>
        <end position="354"/>
    </location>
</feature>
<protein>
    <submittedName>
        <fullName evidence="2">Low temperature requirement protein A</fullName>
    </submittedName>
</protein>
<dbReference type="AlphaFoldDB" id="A0AB37RJZ6"/>
<feature type="transmembrane region" description="Helical" evidence="1">
    <location>
        <begin position="81"/>
        <end position="103"/>
    </location>
</feature>
<accession>A0AB37RJZ6</accession>
<keyword evidence="1" id="KW-1133">Transmembrane helix</keyword>
<comment type="caution">
    <text evidence="2">The sequence shown here is derived from an EMBL/GenBank/DDBJ whole genome shotgun (WGS) entry which is preliminary data.</text>
</comment>
<gene>
    <name evidence="2" type="ORF">D6U17_07965</name>
</gene>
<organism evidence="2 3">
    <name type="scientific">Lactiplantibacillus pentosus</name>
    <name type="common">Lactobacillus pentosus</name>
    <dbReference type="NCBI Taxonomy" id="1589"/>
    <lineage>
        <taxon>Bacteria</taxon>
        <taxon>Bacillati</taxon>
        <taxon>Bacillota</taxon>
        <taxon>Bacilli</taxon>
        <taxon>Lactobacillales</taxon>
        <taxon>Lactobacillaceae</taxon>
        <taxon>Lactiplantibacillus</taxon>
    </lineage>
</organism>
<reference evidence="2 3" key="1">
    <citation type="submission" date="2018-10" db="EMBL/GenBank/DDBJ databases">
        <title>Genome sequences of five Lactobacillus pentosus strains isolated from brines of traditionally fermented spanish-style green table olives and differences between them.</title>
        <authorList>
            <person name="Jimenez Diaz R."/>
        </authorList>
    </citation>
    <scope>NUCLEOTIDE SEQUENCE [LARGE SCALE GENOMIC DNA]</scope>
    <source>
        <strain evidence="2 3">IG8</strain>
    </source>
</reference>
<feature type="transmembrane region" description="Helical" evidence="1">
    <location>
        <begin position="237"/>
        <end position="259"/>
    </location>
</feature>
<keyword evidence="1" id="KW-0812">Transmembrane</keyword>
<name>A0AB37RJZ6_LACPE</name>
<evidence type="ECO:0000256" key="1">
    <source>
        <dbReference type="SAM" id="Phobius"/>
    </source>
</evidence>
<dbReference type="PANTHER" id="PTHR36840:SF1">
    <property type="entry name" value="BLL5714 PROTEIN"/>
    <property type="match status" value="1"/>
</dbReference>
<dbReference type="InterPro" id="IPR010640">
    <property type="entry name" value="Low_temperature_requirement_A"/>
</dbReference>